<accession>A0A075JFW4</accession>
<dbReference type="GO" id="GO:0006412">
    <property type="term" value="P:translation"/>
    <property type="evidence" value="ECO:0007669"/>
    <property type="project" value="UniProtKB-KW"/>
</dbReference>
<dbReference type="KEGG" id="dni:HX89_07315"/>
<evidence type="ECO:0000313" key="7">
    <source>
        <dbReference type="Proteomes" id="UP000027986"/>
    </source>
</evidence>
<dbReference type="GO" id="GO:0004812">
    <property type="term" value="F:aminoacyl-tRNA ligase activity"/>
    <property type="evidence" value="ECO:0007669"/>
    <property type="project" value="UniProtKB-KW"/>
</dbReference>
<keyword evidence="6" id="KW-0436">Ligase</keyword>
<dbReference type="PANTHER" id="PTHR30411:SF0">
    <property type="entry name" value="CYS-TRNA(PRO)_CYS-TRNA(CYS) DEACYLASE YBAK"/>
    <property type="match status" value="1"/>
</dbReference>
<proteinExistence type="inferred from homology"/>
<protein>
    <recommendedName>
        <fullName evidence="4">Cys-tRNA(Pro)/Cys-tRNA(Cys) deacylase</fullName>
        <ecNumber evidence="4">4.2.-.-</ecNumber>
    </recommendedName>
</protein>
<dbReference type="EMBL" id="CP008889">
    <property type="protein sequence ID" value="AIF40779.1"/>
    <property type="molecule type" value="Genomic_DNA"/>
</dbReference>
<dbReference type="InterPro" id="IPR007214">
    <property type="entry name" value="YbaK/aa-tRNA-synth-assoc-dom"/>
</dbReference>
<evidence type="ECO:0000259" key="5">
    <source>
        <dbReference type="Pfam" id="PF04073"/>
    </source>
</evidence>
<reference evidence="6 7" key="1">
    <citation type="submission" date="2014-07" db="EMBL/GenBank/DDBJ databases">
        <title>Genome Sequencing of Dermacoccus nishinomiyaensis.</title>
        <authorList>
            <person name="Hong K.W."/>
            <person name="Chan K.G."/>
        </authorList>
    </citation>
    <scope>NUCLEOTIDE SEQUENCE [LARGE SCALE GENOMIC DNA]</scope>
    <source>
        <strain evidence="6 7">M25</strain>
    </source>
</reference>
<keyword evidence="2 4" id="KW-0648">Protein biosynthesis</keyword>
<dbReference type="Proteomes" id="UP000027986">
    <property type="component" value="Chromosome"/>
</dbReference>
<dbReference type="Gene3D" id="3.90.960.10">
    <property type="entry name" value="YbaK/aminoacyl-tRNA synthetase-associated domain"/>
    <property type="match status" value="1"/>
</dbReference>
<comment type="similarity">
    <text evidence="1 4">Belongs to the prolyl-tRNA editing family. YbaK/EbsC subfamily.</text>
</comment>
<dbReference type="GO" id="GO:0002161">
    <property type="term" value="F:aminoacyl-tRNA deacylase activity"/>
    <property type="evidence" value="ECO:0007669"/>
    <property type="project" value="InterPro"/>
</dbReference>
<dbReference type="InterPro" id="IPR004369">
    <property type="entry name" value="Prolyl-tRNA_editing_YbaK/EbsC"/>
</dbReference>
<dbReference type="CDD" id="cd00002">
    <property type="entry name" value="YbaK_deacylase"/>
    <property type="match status" value="1"/>
</dbReference>
<evidence type="ECO:0000313" key="6">
    <source>
        <dbReference type="EMBL" id="AIF40779.1"/>
    </source>
</evidence>
<evidence type="ECO:0000256" key="4">
    <source>
        <dbReference type="PIRNR" id="PIRNR006181"/>
    </source>
</evidence>
<keyword evidence="6" id="KW-0030">Aminoacyl-tRNA synthetase</keyword>
<gene>
    <name evidence="6" type="ORF">HX89_07315</name>
</gene>
<dbReference type="PANTHER" id="PTHR30411">
    <property type="entry name" value="CYTOPLASMIC PROTEIN"/>
    <property type="match status" value="1"/>
</dbReference>
<organism evidence="6 7">
    <name type="scientific">Dermacoccus nishinomiyaensis</name>
    <dbReference type="NCBI Taxonomy" id="1274"/>
    <lineage>
        <taxon>Bacteria</taxon>
        <taxon>Bacillati</taxon>
        <taxon>Actinomycetota</taxon>
        <taxon>Actinomycetes</taxon>
        <taxon>Micrococcales</taxon>
        <taxon>Dermacoccaceae</taxon>
        <taxon>Dermacoccus</taxon>
    </lineage>
</organism>
<dbReference type="EC" id="4.2.-.-" evidence="4"/>
<evidence type="ECO:0000256" key="2">
    <source>
        <dbReference type="ARBA" id="ARBA00022917"/>
    </source>
</evidence>
<dbReference type="InterPro" id="IPR036754">
    <property type="entry name" value="YbaK/aa-tRNA-synt-asso_dom_sf"/>
</dbReference>
<dbReference type="HOGENOM" id="CLU_094875_1_1_11"/>
<feature type="domain" description="YbaK/aminoacyl-tRNA synthetase-associated" evidence="5">
    <location>
        <begin position="33"/>
        <end position="153"/>
    </location>
</feature>
<keyword evidence="7" id="KW-1185">Reference proteome</keyword>
<keyword evidence="3 4" id="KW-0456">Lyase</keyword>
<dbReference type="NCBIfam" id="TIGR00011">
    <property type="entry name" value="YbaK_EbsC"/>
    <property type="match status" value="1"/>
</dbReference>
<dbReference type="PIRSF" id="PIRSF006181">
    <property type="entry name" value="EbsC_YbaK"/>
    <property type="match status" value="1"/>
</dbReference>
<evidence type="ECO:0000256" key="1">
    <source>
        <dbReference type="ARBA" id="ARBA00009798"/>
    </source>
</evidence>
<sequence>MSRTMNTPPATPATRALDRLGIAYEALPYAHDPDVTSYGAEAASALGLDPASVYKTLVVKLDTGRFAMACVPVSTMADLKAVAAACGAKKAVLAAEADVRRLTGYVLGGVSPLGTRSRLDVVIDAQAHEHPRVCVSGGRRGFDIRLSPDDLVRACGARVADIARADEH</sequence>
<dbReference type="AlphaFoldDB" id="A0A075JFW4"/>
<dbReference type="GO" id="GO:0016829">
    <property type="term" value="F:lyase activity"/>
    <property type="evidence" value="ECO:0007669"/>
    <property type="project" value="UniProtKB-KW"/>
</dbReference>
<name>A0A075JFW4_9MICO</name>
<dbReference type="eggNOG" id="COG2606">
    <property type="taxonomic scope" value="Bacteria"/>
</dbReference>
<evidence type="ECO:0000256" key="3">
    <source>
        <dbReference type="ARBA" id="ARBA00023239"/>
    </source>
</evidence>
<dbReference type="Pfam" id="PF04073">
    <property type="entry name" value="tRNA_edit"/>
    <property type="match status" value="1"/>
</dbReference>
<dbReference type="SUPFAM" id="SSF55826">
    <property type="entry name" value="YbaK/ProRS associated domain"/>
    <property type="match status" value="1"/>
</dbReference>